<evidence type="ECO:0000259" key="8">
    <source>
        <dbReference type="Pfam" id="PF04572"/>
    </source>
</evidence>
<evidence type="ECO:0000256" key="2">
    <source>
        <dbReference type="ARBA" id="ARBA00009003"/>
    </source>
</evidence>
<evidence type="ECO:0000256" key="1">
    <source>
        <dbReference type="ARBA" id="ARBA00004323"/>
    </source>
</evidence>
<dbReference type="Pfam" id="PF04572">
    <property type="entry name" value="Gb3_synth"/>
    <property type="match status" value="1"/>
</dbReference>
<gene>
    <name evidence="9" type="ORF">ABMA27_014968</name>
</gene>
<dbReference type="SUPFAM" id="SSF53448">
    <property type="entry name" value="Nucleotide-diphospho-sugar transferases"/>
    <property type="match status" value="1"/>
</dbReference>
<evidence type="ECO:0000256" key="4">
    <source>
        <dbReference type="ARBA" id="ARBA00022679"/>
    </source>
</evidence>
<evidence type="ECO:0000313" key="9">
    <source>
        <dbReference type="EMBL" id="KAL0893381.1"/>
    </source>
</evidence>
<keyword evidence="3" id="KW-0328">Glycosyltransferase</keyword>
<dbReference type="InterPro" id="IPR007577">
    <property type="entry name" value="GlycoTrfase_DXD_sugar-bd_CS"/>
</dbReference>
<keyword evidence="5" id="KW-0333">Golgi apparatus</keyword>
<name>A0ABR3IAU1_LOXSC</name>
<proteinExistence type="inferred from homology"/>
<evidence type="ECO:0000313" key="10">
    <source>
        <dbReference type="Proteomes" id="UP001549920"/>
    </source>
</evidence>
<accession>A0ABR3IAU1</accession>
<sequence length="367" mass="41678">MFGKQFKKLLSRKVFSIIVVSLFMFMNKAMMIAMFMAIIDLPSNLYLMFFKPLEDISCSYLETGDVLPSADTIKLSSKSIFFIETSCRGGLDARQACTIESAARSHPDWDINVLFTAPATEESLKTSKALLEPFDNVQFYRIHMVKYATGTPLESFIAQGALNRSQYPIVHLSDIMRILTLYKWGGVYLDLDAVVAKPLGSLAKNWAARESDTSVCNAAMAFSIDDLGRRITSDVLRDIGSSFRWDSWTYNGPGAITRVLRNVCSTLEVTRMNAETCNGLEVYDPEYFHPVHWMQAKFYFETGPIDINKSYVYHVWGRQTRHLRIQSGSPYETLAKNFCPTAYNVHLQKFITRPGLLDNIFMVNDIT</sequence>
<evidence type="ECO:0000256" key="6">
    <source>
        <dbReference type="ARBA" id="ARBA00023136"/>
    </source>
</evidence>
<keyword evidence="7" id="KW-0812">Transmembrane</keyword>
<dbReference type="Proteomes" id="UP001549920">
    <property type="component" value="Unassembled WGS sequence"/>
</dbReference>
<feature type="transmembrane region" description="Helical" evidence="7">
    <location>
        <begin position="14"/>
        <end position="39"/>
    </location>
</feature>
<dbReference type="Pfam" id="PF04488">
    <property type="entry name" value="Gly_transf_sug"/>
    <property type="match status" value="1"/>
</dbReference>
<evidence type="ECO:0000256" key="7">
    <source>
        <dbReference type="SAM" id="Phobius"/>
    </source>
</evidence>
<dbReference type="Gene3D" id="3.90.550.20">
    <property type="match status" value="1"/>
</dbReference>
<dbReference type="InterPro" id="IPR051981">
    <property type="entry name" value="Glycosyltransf_32"/>
</dbReference>
<dbReference type="InterPro" id="IPR007652">
    <property type="entry name" value="A1-4-GlycosylTfrase_dom"/>
</dbReference>
<keyword evidence="6 7" id="KW-0472">Membrane</keyword>
<comment type="caution">
    <text evidence="9">The sequence shown here is derived from an EMBL/GenBank/DDBJ whole genome shotgun (WGS) entry which is preliminary data.</text>
</comment>
<dbReference type="PANTHER" id="PTHR12042:SF21">
    <property type="entry name" value="ALPHA1,4-GALACTOSYLTRANSFERASE 1-RELATED"/>
    <property type="match status" value="1"/>
</dbReference>
<dbReference type="PANTHER" id="PTHR12042">
    <property type="entry name" value="LACTOSYLCERAMIDE 4-ALPHA-GALACTOSYLTRANSFERASE ALPHA- 1,4-GALACTOSYLTRANSFERASE"/>
    <property type="match status" value="1"/>
</dbReference>
<organism evidence="9 10">
    <name type="scientific">Loxostege sticticalis</name>
    <name type="common">Beet webworm moth</name>
    <dbReference type="NCBI Taxonomy" id="481309"/>
    <lineage>
        <taxon>Eukaryota</taxon>
        <taxon>Metazoa</taxon>
        <taxon>Ecdysozoa</taxon>
        <taxon>Arthropoda</taxon>
        <taxon>Hexapoda</taxon>
        <taxon>Insecta</taxon>
        <taxon>Pterygota</taxon>
        <taxon>Neoptera</taxon>
        <taxon>Endopterygota</taxon>
        <taxon>Lepidoptera</taxon>
        <taxon>Glossata</taxon>
        <taxon>Ditrysia</taxon>
        <taxon>Pyraloidea</taxon>
        <taxon>Crambidae</taxon>
        <taxon>Pyraustinae</taxon>
        <taxon>Loxostege</taxon>
    </lineage>
</organism>
<feature type="domain" description="Alpha 1,4-glycosyltransferase" evidence="8">
    <location>
        <begin position="226"/>
        <end position="345"/>
    </location>
</feature>
<evidence type="ECO:0000256" key="5">
    <source>
        <dbReference type="ARBA" id="ARBA00023034"/>
    </source>
</evidence>
<comment type="similarity">
    <text evidence="2">Belongs to the glycosyltransferase 32 family.</text>
</comment>
<dbReference type="InterPro" id="IPR029044">
    <property type="entry name" value="Nucleotide-diphossugar_trans"/>
</dbReference>
<evidence type="ECO:0000256" key="3">
    <source>
        <dbReference type="ARBA" id="ARBA00022676"/>
    </source>
</evidence>
<reference evidence="9 10" key="1">
    <citation type="submission" date="2024-06" db="EMBL/GenBank/DDBJ databases">
        <title>A chromosome-level genome assembly of beet webworm, Loxostege sticticalis.</title>
        <authorList>
            <person name="Zhang Y."/>
        </authorList>
    </citation>
    <scope>NUCLEOTIDE SEQUENCE [LARGE SCALE GENOMIC DNA]</scope>
    <source>
        <strain evidence="9">AQ026</strain>
        <tissue evidence="9">Whole body</tissue>
    </source>
</reference>
<keyword evidence="7" id="KW-1133">Transmembrane helix</keyword>
<dbReference type="EMBL" id="JBEUOH010000006">
    <property type="protein sequence ID" value="KAL0893381.1"/>
    <property type="molecule type" value="Genomic_DNA"/>
</dbReference>
<protein>
    <recommendedName>
        <fullName evidence="8">Alpha 1,4-glycosyltransferase domain-containing protein</fullName>
    </recommendedName>
</protein>
<keyword evidence="10" id="KW-1185">Reference proteome</keyword>
<comment type="subcellular location">
    <subcellularLocation>
        <location evidence="1">Golgi apparatus membrane</location>
        <topology evidence="1">Single-pass type II membrane protein</topology>
    </subcellularLocation>
</comment>
<keyword evidence="4" id="KW-0808">Transferase</keyword>